<organism evidence="5 6">
    <name type="scientific">Cuscuta campestris</name>
    <dbReference type="NCBI Taxonomy" id="132261"/>
    <lineage>
        <taxon>Eukaryota</taxon>
        <taxon>Viridiplantae</taxon>
        <taxon>Streptophyta</taxon>
        <taxon>Embryophyta</taxon>
        <taxon>Tracheophyta</taxon>
        <taxon>Spermatophyta</taxon>
        <taxon>Magnoliopsida</taxon>
        <taxon>eudicotyledons</taxon>
        <taxon>Gunneridae</taxon>
        <taxon>Pentapetalae</taxon>
        <taxon>asterids</taxon>
        <taxon>lamiids</taxon>
        <taxon>Solanales</taxon>
        <taxon>Convolvulaceae</taxon>
        <taxon>Cuscuteae</taxon>
        <taxon>Cuscuta</taxon>
        <taxon>Cuscuta subgen. Grammica</taxon>
        <taxon>Cuscuta sect. Cleistogrammica</taxon>
    </lineage>
</organism>
<feature type="compositionally biased region" description="Basic and acidic residues" evidence="3">
    <location>
        <begin position="1777"/>
        <end position="1787"/>
    </location>
</feature>
<reference evidence="5 6" key="1">
    <citation type="submission" date="2018-04" db="EMBL/GenBank/DDBJ databases">
        <authorList>
            <person name="Vogel A."/>
        </authorList>
    </citation>
    <scope>NUCLEOTIDE SEQUENCE [LARGE SCALE GENOMIC DNA]</scope>
</reference>
<feature type="compositionally biased region" description="Low complexity" evidence="3">
    <location>
        <begin position="949"/>
        <end position="962"/>
    </location>
</feature>
<feature type="region of interest" description="Disordered" evidence="3">
    <location>
        <begin position="1777"/>
        <end position="1818"/>
    </location>
</feature>
<dbReference type="GO" id="GO:0003676">
    <property type="term" value="F:nucleic acid binding"/>
    <property type="evidence" value="ECO:0007669"/>
    <property type="project" value="InterPro"/>
</dbReference>
<feature type="region of interest" description="Disordered" evidence="3">
    <location>
        <begin position="273"/>
        <end position="304"/>
    </location>
</feature>
<feature type="compositionally biased region" description="Gly residues" evidence="3">
    <location>
        <begin position="1459"/>
        <end position="1474"/>
    </location>
</feature>
<evidence type="ECO:0000256" key="1">
    <source>
        <dbReference type="PROSITE-ProRule" id="PRU00047"/>
    </source>
</evidence>
<proteinExistence type="predicted"/>
<feature type="compositionally biased region" description="Basic and acidic residues" evidence="3">
    <location>
        <begin position="599"/>
        <end position="610"/>
    </location>
</feature>
<feature type="coiled-coil region" evidence="2">
    <location>
        <begin position="497"/>
        <end position="531"/>
    </location>
</feature>
<keyword evidence="1" id="KW-0863">Zinc-finger</keyword>
<dbReference type="OrthoDB" id="1747372at2759"/>
<evidence type="ECO:0000313" key="5">
    <source>
        <dbReference type="EMBL" id="VFQ85169.1"/>
    </source>
</evidence>
<feature type="domain" description="CCHC-type" evidence="4">
    <location>
        <begin position="351"/>
        <end position="365"/>
    </location>
</feature>
<keyword evidence="6" id="KW-1185">Reference proteome</keyword>
<feature type="region of interest" description="Disordered" evidence="3">
    <location>
        <begin position="374"/>
        <end position="401"/>
    </location>
</feature>
<feature type="compositionally biased region" description="Polar residues" evidence="3">
    <location>
        <begin position="1996"/>
        <end position="2006"/>
    </location>
</feature>
<name>A0A484M9C9_9ASTE</name>
<feature type="compositionally biased region" description="Polar residues" evidence="3">
    <location>
        <begin position="1788"/>
        <end position="1817"/>
    </location>
</feature>
<dbReference type="PROSITE" id="PS50158">
    <property type="entry name" value="ZF_CCHC"/>
    <property type="match status" value="1"/>
</dbReference>
<keyword evidence="1" id="KW-0862">Zinc</keyword>
<keyword evidence="2" id="KW-0175">Coiled coil</keyword>
<dbReference type="Gene3D" id="4.10.60.10">
    <property type="entry name" value="Zinc finger, CCHC-type"/>
    <property type="match status" value="1"/>
</dbReference>
<feature type="region of interest" description="Disordered" evidence="3">
    <location>
        <begin position="1974"/>
        <end position="2007"/>
    </location>
</feature>
<dbReference type="GO" id="GO:0008270">
    <property type="term" value="F:zinc ion binding"/>
    <property type="evidence" value="ECO:0007669"/>
    <property type="project" value="UniProtKB-KW"/>
</dbReference>
<dbReference type="Proteomes" id="UP000595140">
    <property type="component" value="Unassembled WGS sequence"/>
</dbReference>
<feature type="region of interest" description="Disordered" evidence="3">
    <location>
        <begin position="868"/>
        <end position="962"/>
    </location>
</feature>
<keyword evidence="1" id="KW-0479">Metal-binding</keyword>
<evidence type="ECO:0000259" key="4">
    <source>
        <dbReference type="PROSITE" id="PS50158"/>
    </source>
</evidence>
<dbReference type="EMBL" id="OOIL02002873">
    <property type="protein sequence ID" value="VFQ85169.1"/>
    <property type="molecule type" value="Genomic_DNA"/>
</dbReference>
<feature type="compositionally biased region" description="Polar residues" evidence="3">
    <location>
        <begin position="934"/>
        <end position="943"/>
    </location>
</feature>
<gene>
    <name evidence="5" type="ORF">CCAM_LOCUS26945</name>
</gene>
<evidence type="ECO:0000313" key="6">
    <source>
        <dbReference type="Proteomes" id="UP000595140"/>
    </source>
</evidence>
<feature type="compositionally biased region" description="Polar residues" evidence="3">
    <location>
        <begin position="633"/>
        <end position="656"/>
    </location>
</feature>
<feature type="region of interest" description="Disordered" evidence="3">
    <location>
        <begin position="1457"/>
        <end position="1477"/>
    </location>
</feature>
<protein>
    <recommendedName>
        <fullName evidence="4">CCHC-type domain-containing protein</fullName>
    </recommendedName>
</protein>
<dbReference type="InterPro" id="IPR040256">
    <property type="entry name" value="At4g02000-like"/>
</dbReference>
<evidence type="ECO:0000256" key="3">
    <source>
        <dbReference type="SAM" id="MobiDB-lite"/>
    </source>
</evidence>
<sequence length="2074" mass="233324">MTDSEITSQSSSPKPPHLAFSVSNVKLHVPIQLSFSQPNYKKWSRLFLLLARRFNLHGYLNGSIAPISDEDDEWFQLDAILQGWILSTITDEVSDLVLSSVSTASAFWKMIHDLFHDNKHARAMQLEHQFRTTVKGSTPMAAYCQELRNIAPKEKWDDRDCKKHNLDNVAKAAIFKTLDPITFSKIKHLKTAMEIWQGLGKLCEGSEDLRKQKIENVRLLRSLPTEWYTKATAMEEGRNLENYTVQGLLDELRTYEHELKKKKEEQVTPFPTALMTTPRVPPSEGTCPRNCDTPSSSQPSSSKMENCDEEFAMMVKQFRKFKKFFKKTDSVRRPSKGKPQVSDSPPESYLCYNCRKPGHWKSACPYPKVEKYGERERNEKKKKAMVAAESDESSSSSSDEEALVCMERRAEKSNHEDRWTMSEDGNLCLMAKDDADQEVTSQTSCSSSYESIPTSENLFDQFKKMMEDFEEINLKHLSLTEENKLLSEENLKLTEGRKSQLDEITQLRTENESLSEKVKSLNKELGILKSKEAVDKLLETNNQPTIKDLGYSLEFCKDMASLKNISTNEVILTGKRIRNIYEVMWDNVKEACLISKDKDEEVNEEDRMKPTEFIPFRSLPLKTSQRNPDSDSGEPSGNFGQPSNIPDLSNGDNSGNGDPVPIHPETPTTSVLQPEAELDQPVNPNQHNLRWLRDHPPQQIIGDIQSGVRTRSAQQNLEAMLAYSSDFFTRISEKMKIVGANVHFQTLEAKCSSPAFYQSYLEMIAAQELSKFLQMEIRLKFEEVLEFYRNGEVKTAHSKKDPQRTFPVIKSTVGAKKVDLNNDYKLVLELVIACLECGSGGENRAGASATAEESSSDNVPLINLAKTAKRKHVVSPSPSVEAPQNLPLINLEEEEEVSDHGELQRKKKRKINSPSTSGNVNPDELKEKEPAEETSAQNQSPQQLEEETPQAQSLLASSQPQTDDAENKFWQLYYNWRAWKVGNSAEQLLDWDQQLKSEKIIKKCLGLPVNQGCEDILNDYWVWQRNNEDLHLEHLATTPVSDPEADDEDTAVYKPIFSKVTEDQVILTYEAQADLEATTEDFQIFPETSHASEMVLTEAVQEKAASPPSRLCISPLQKQNQKTAEEGEFQQQIQSHVLEILTTAREISNQPELDIPEKSAENPEQQEIEQMEARYNKLLEKSEEKHNTDLKEIGKSVEKTLEIISLLSKIVSNTIEIYASDSQLQFKEFNKVKEQIASVTVGLQKQMSLLQMDIRSALAVASANQVVTKDYLKVIIDNQKEAFKLFRLLGANFGNRKMEVILQQQSPSPIPQLPIAVKEGEVSYIPSHLNMTNLILEAQQRNPENSAQHLSSSSLDGTEFIGTVVDHFSNDAQSEERRENLRRIKELCGNMQGISEMLRGLPDDLQAQTSFLQFQDPLPSFLQVRSALLLLDRQGTPLGGTSSTALLAGWDARSFSGNQHGGGGSRGPPHGGSGDRAFGVNYGDGSVSLGTLPNQIIIPAGFYLEGLKLFSKGLAELLRNSNCLSHQPQPVPNVFQEGIGSNEVCKDEGWRCYHGVSSYDRCEEEQNNLENRLIVDFTMEKELESLQRHKPLAEVPLDQGSLDIFHQVIKDNINLFRKSIASKQFLDALNKGQILNYSEEVVRITREAIKSFEYIDAAKMEGARWTPDYDAETESPLIPVWVGLEGLPIHLFDSAALYSIANLIGRPLRTDSATRNLTRPSVARVCVELDLSKEIPKAIWIHLGKLSSFQPIYYEDLPAFCSGCKQLGHTNCKEGVRSSRWTRRDTSKTNLKAQVLSQPRASKPLQQDTKAEQQLTTDSKEAFSDVDMAITLDKHQATAPLMALPMDSNTPIVTPAPMDTSISPTPHVIDLRQYPFVSVDGIEQVEQSEANNITNCFDCNTTKNTKDGHSTSDPEVVSVAVDNLTKEADLEPTQEHSIEESMDGNTINLDEFPVLTRQNMEEEVHTPTVEAVVHTSTETEKDNTTGTLMAEDTTKENTTPNNSDVNPASIGPILHSFEHDGQNYEIRSYMEEGQTSNRNDENLIANEFQEVQNKKRSKLCQGPSKPEAMILISK</sequence>
<dbReference type="SMART" id="SM00343">
    <property type="entry name" value="ZnF_C2HC"/>
    <property type="match status" value="1"/>
</dbReference>
<feature type="region of interest" description="Disordered" evidence="3">
    <location>
        <begin position="599"/>
        <end position="668"/>
    </location>
</feature>
<dbReference type="PANTHER" id="PTHR31286:SF180">
    <property type="entry name" value="OS10G0362600 PROTEIN"/>
    <property type="match status" value="1"/>
</dbReference>
<accession>A0A484M9C9</accession>
<dbReference type="SUPFAM" id="SSF57756">
    <property type="entry name" value="Retrovirus zinc finger-like domains"/>
    <property type="match status" value="1"/>
</dbReference>
<evidence type="ECO:0000256" key="2">
    <source>
        <dbReference type="SAM" id="Coils"/>
    </source>
</evidence>
<dbReference type="InterPro" id="IPR001878">
    <property type="entry name" value="Znf_CCHC"/>
</dbReference>
<dbReference type="PANTHER" id="PTHR31286">
    <property type="entry name" value="GLYCINE-RICH CELL WALL STRUCTURAL PROTEIN 1.8-LIKE"/>
    <property type="match status" value="1"/>
</dbReference>
<dbReference type="InterPro" id="IPR036875">
    <property type="entry name" value="Znf_CCHC_sf"/>
</dbReference>